<dbReference type="InParanoid" id="A0A5N4AXN9"/>
<evidence type="ECO:0000256" key="10">
    <source>
        <dbReference type="ARBA" id="ARBA00031827"/>
    </source>
</evidence>
<evidence type="ECO:0000313" key="13">
    <source>
        <dbReference type="EMBL" id="KAB0804928.1"/>
    </source>
</evidence>
<dbReference type="InterPro" id="IPR001509">
    <property type="entry name" value="Epimerase_deHydtase"/>
</dbReference>
<comment type="catalytic activity">
    <reaction evidence="2">
        <text>UDP-alpha-D-glucose = UDP-alpha-D-galactose</text>
        <dbReference type="Rhea" id="RHEA:22168"/>
        <dbReference type="ChEBI" id="CHEBI:58885"/>
        <dbReference type="ChEBI" id="CHEBI:66914"/>
        <dbReference type="EC" id="5.1.3.2"/>
    </reaction>
</comment>
<dbReference type="InterPro" id="IPR036291">
    <property type="entry name" value="NAD(P)-bd_dom_sf"/>
</dbReference>
<evidence type="ECO:0000256" key="7">
    <source>
        <dbReference type="ARBA" id="ARBA00023027"/>
    </source>
</evidence>
<evidence type="ECO:0000256" key="9">
    <source>
        <dbReference type="ARBA" id="ARBA00023235"/>
    </source>
</evidence>
<keyword evidence="14" id="KW-1185">Reference proteome</keyword>
<evidence type="ECO:0000256" key="5">
    <source>
        <dbReference type="ARBA" id="ARBA00013175"/>
    </source>
</evidence>
<comment type="pathway">
    <text evidence="4">Carbohydrate metabolism; galactose metabolism.</text>
</comment>
<protein>
    <recommendedName>
        <fullName evidence="10">UDP-N-acetylglucosamine 4-epimerase</fullName>
        <ecNumber evidence="6">5.1.3.2</ecNumber>
        <ecNumber evidence="5">5.1.3.7</ecNumber>
    </recommendedName>
</protein>
<comment type="cofactor">
    <cofactor evidence="3">
        <name>NAD(+)</name>
        <dbReference type="ChEBI" id="CHEBI:57540"/>
    </cofactor>
</comment>
<evidence type="ECO:0000256" key="8">
    <source>
        <dbReference type="ARBA" id="ARBA00023144"/>
    </source>
</evidence>
<evidence type="ECO:0000256" key="4">
    <source>
        <dbReference type="ARBA" id="ARBA00004947"/>
    </source>
</evidence>
<dbReference type="NCBIfam" id="TIGR01179">
    <property type="entry name" value="galE"/>
    <property type="match status" value="1"/>
</dbReference>
<dbReference type="Gene3D" id="3.90.25.10">
    <property type="entry name" value="UDP-galactose 4-epimerase, domain 1"/>
    <property type="match status" value="1"/>
</dbReference>
<dbReference type="Pfam" id="PF01370">
    <property type="entry name" value="Epimerase"/>
    <property type="match status" value="1"/>
</dbReference>
<evidence type="ECO:0000313" key="14">
    <source>
        <dbReference type="Proteomes" id="UP000327044"/>
    </source>
</evidence>
<dbReference type="GO" id="GO:0003978">
    <property type="term" value="F:UDP-glucose 4-epimerase activity"/>
    <property type="evidence" value="ECO:0007669"/>
    <property type="project" value="UniProtKB-EC"/>
</dbReference>
<accession>A0A5N4AXN9</accession>
<dbReference type="EMBL" id="VVIM01000002">
    <property type="protein sequence ID" value="KAB0802086.1"/>
    <property type="molecule type" value="Genomic_DNA"/>
</dbReference>
<organism evidence="12 14">
    <name type="scientific">Photinus pyralis</name>
    <name type="common">Common eastern firefly</name>
    <name type="synonym">Lampyris pyralis</name>
    <dbReference type="NCBI Taxonomy" id="7054"/>
    <lineage>
        <taxon>Eukaryota</taxon>
        <taxon>Metazoa</taxon>
        <taxon>Ecdysozoa</taxon>
        <taxon>Arthropoda</taxon>
        <taxon>Hexapoda</taxon>
        <taxon>Insecta</taxon>
        <taxon>Pterygota</taxon>
        <taxon>Neoptera</taxon>
        <taxon>Endopterygota</taxon>
        <taxon>Coleoptera</taxon>
        <taxon>Polyphaga</taxon>
        <taxon>Elateriformia</taxon>
        <taxon>Elateroidea</taxon>
        <taxon>Lampyridae</taxon>
        <taxon>Lampyrinae</taxon>
        <taxon>Photinus</taxon>
    </lineage>
</organism>
<keyword evidence="8" id="KW-0299">Galactose metabolism</keyword>
<dbReference type="EC" id="5.1.3.7" evidence="5"/>
<keyword evidence="8" id="KW-0119">Carbohydrate metabolism</keyword>
<dbReference type="SUPFAM" id="SSF51735">
    <property type="entry name" value="NAD(P)-binding Rossmann-fold domains"/>
    <property type="match status" value="1"/>
</dbReference>
<name>A0A5N4AXN9_PHOPY</name>
<dbReference type="GO" id="GO:0033499">
    <property type="term" value="P:galactose catabolic process via UDP-galactose, Leloir pathway"/>
    <property type="evidence" value="ECO:0007669"/>
    <property type="project" value="TreeGrafter"/>
</dbReference>
<dbReference type="EMBL" id="VVIM01000001">
    <property type="protein sequence ID" value="KAB0804928.1"/>
    <property type="molecule type" value="Genomic_DNA"/>
</dbReference>
<feature type="domain" description="NAD-dependent epimerase/dehydratase" evidence="11">
    <location>
        <begin position="7"/>
        <end position="273"/>
    </location>
</feature>
<evidence type="ECO:0000256" key="1">
    <source>
        <dbReference type="ARBA" id="ARBA00000014"/>
    </source>
</evidence>
<comment type="caution">
    <text evidence="12">The sequence shown here is derived from an EMBL/GenBank/DDBJ whole genome shotgun (WGS) entry which is preliminary data.</text>
</comment>
<dbReference type="PANTHER" id="PTHR43725">
    <property type="entry name" value="UDP-GLUCOSE 4-EPIMERASE"/>
    <property type="match status" value="1"/>
</dbReference>
<keyword evidence="7" id="KW-0520">NAD</keyword>
<dbReference type="OrthoDB" id="9402762at2759"/>
<proteinExistence type="predicted"/>
<dbReference type="EC" id="5.1.3.2" evidence="6"/>
<comment type="catalytic activity">
    <reaction evidence="1">
        <text>UDP-N-acetyl-alpha-D-glucosamine = UDP-N-acetyl-alpha-D-galactosamine</text>
        <dbReference type="Rhea" id="RHEA:20517"/>
        <dbReference type="ChEBI" id="CHEBI:57705"/>
        <dbReference type="ChEBI" id="CHEBI:67138"/>
        <dbReference type="EC" id="5.1.3.7"/>
    </reaction>
</comment>
<dbReference type="AlphaFoldDB" id="A0A5N4AXN9"/>
<gene>
    <name evidence="13" type="ORF">PPYR_01898</name>
    <name evidence="12" type="ORF">PPYR_04272</name>
</gene>
<dbReference type="GO" id="GO:0005829">
    <property type="term" value="C:cytosol"/>
    <property type="evidence" value="ECO:0007669"/>
    <property type="project" value="TreeGrafter"/>
</dbReference>
<evidence type="ECO:0000313" key="12">
    <source>
        <dbReference type="EMBL" id="KAB0802086.1"/>
    </source>
</evidence>
<sequence>MYTKGKILVTGGAGFVGSHVVLELIKSGYPVVVLDNFANCQILPENQKPSSIKIVESMTDETVIFYNVDITERLQLINVFQEHDIEVVIHLAALRYIGESKALPVDYYHTNITGSCTLFQVMTEFKVKHLIFSSTSNVYGTPDYLPINESHPTGLQCRSPYERSKYLVEEILKDVCHSDEEWKVIALRYFTPSGAHEWGLLGEDTIKSPNSLFAHIAEVAMGARGELCIPCSKDQEQSGFIRDYTHVMDLATGHKNALMKLDDLRGWAAYNLGTGRAYSCVEVIDTFAKLSGKPIKYRLKPAPGVSSIEVIADTSLAQQELKWTAFKGIEDICRDTWNWYCNKHNTLK</sequence>
<evidence type="ECO:0000256" key="6">
    <source>
        <dbReference type="ARBA" id="ARBA00013189"/>
    </source>
</evidence>
<evidence type="ECO:0000256" key="3">
    <source>
        <dbReference type="ARBA" id="ARBA00001911"/>
    </source>
</evidence>
<evidence type="ECO:0000259" key="11">
    <source>
        <dbReference type="Pfam" id="PF01370"/>
    </source>
</evidence>
<dbReference type="InterPro" id="IPR005886">
    <property type="entry name" value="UDP_G4E"/>
</dbReference>
<keyword evidence="9" id="KW-0413">Isomerase</keyword>
<evidence type="ECO:0000256" key="2">
    <source>
        <dbReference type="ARBA" id="ARBA00000083"/>
    </source>
</evidence>
<reference evidence="12" key="2">
    <citation type="submission" date="2019-08" db="EMBL/GenBank/DDBJ databases">
        <authorList>
            <consortium name="Photinus pyralis genome working group"/>
            <person name="Fallon T.R."/>
            <person name="Sander Lower S.E."/>
            <person name="Weng J.-K."/>
        </authorList>
    </citation>
    <scope>NUCLEOTIDE SEQUENCE</scope>
    <source>
        <strain evidence="12">1611_PpyrPB1</strain>
        <tissue evidence="12">Whole body</tissue>
    </source>
</reference>
<dbReference type="GO" id="GO:0003974">
    <property type="term" value="F:UDP-N-acetylglucosamine 4-epimerase activity"/>
    <property type="evidence" value="ECO:0007669"/>
    <property type="project" value="UniProtKB-EC"/>
</dbReference>
<dbReference type="PANTHER" id="PTHR43725:SF47">
    <property type="entry name" value="UDP-GLUCOSE 4-EPIMERASE"/>
    <property type="match status" value="1"/>
</dbReference>
<reference evidence="12 14" key="1">
    <citation type="journal article" date="2018" name="Elife">
        <title>Firefly genomes illuminate parallel origins of bioluminescence in beetles.</title>
        <authorList>
            <person name="Fallon T.R."/>
            <person name="Lower S.E."/>
            <person name="Chang C.H."/>
            <person name="Bessho-Uehara M."/>
            <person name="Martin G.J."/>
            <person name="Bewick A.J."/>
            <person name="Behringer M."/>
            <person name="Debat H.J."/>
            <person name="Wong I."/>
            <person name="Day J.C."/>
            <person name="Suvorov A."/>
            <person name="Silva C.J."/>
            <person name="Stanger-Hall K.F."/>
            <person name="Hall D.W."/>
            <person name="Schmitz R.J."/>
            <person name="Nelson D.R."/>
            <person name="Lewis S.M."/>
            <person name="Shigenobu S."/>
            <person name="Bybee S.M."/>
            <person name="Larracuente A.M."/>
            <person name="Oba Y."/>
            <person name="Weng J.K."/>
        </authorList>
    </citation>
    <scope>NUCLEOTIDE SEQUENCE [LARGE SCALE GENOMIC DNA]</scope>
    <source>
        <strain evidence="12">1611_PpyrPB1</strain>
        <tissue evidence="12">Whole body</tissue>
    </source>
</reference>
<dbReference type="Proteomes" id="UP000327044">
    <property type="component" value="Unassembled WGS sequence"/>
</dbReference>
<dbReference type="Gene3D" id="3.40.50.720">
    <property type="entry name" value="NAD(P)-binding Rossmann-like Domain"/>
    <property type="match status" value="1"/>
</dbReference>